<dbReference type="NCBIfam" id="TIGR00871">
    <property type="entry name" value="zwf"/>
    <property type="match status" value="1"/>
</dbReference>
<dbReference type="SUPFAM" id="SSF55347">
    <property type="entry name" value="Glyceraldehyde-3-phosphate dehydrogenase-like, C-terminal domain"/>
    <property type="match status" value="1"/>
</dbReference>
<dbReference type="GO" id="GO:0050661">
    <property type="term" value="F:NADP binding"/>
    <property type="evidence" value="ECO:0007669"/>
    <property type="project" value="UniProtKB-UniRule"/>
</dbReference>
<accession>A0A0R1WZV0</accession>
<evidence type="ECO:0000256" key="6">
    <source>
        <dbReference type="ARBA" id="ARBA00023277"/>
    </source>
</evidence>
<dbReference type="InterPro" id="IPR022675">
    <property type="entry name" value="G6P_DH_C"/>
</dbReference>
<feature type="active site" description="Proton acceptor" evidence="7">
    <location>
        <position position="240"/>
    </location>
</feature>
<dbReference type="PROSITE" id="PS00069">
    <property type="entry name" value="G6P_DEHYDROGENASE"/>
    <property type="match status" value="1"/>
</dbReference>
<feature type="binding site" evidence="7">
    <location>
        <position position="337"/>
    </location>
    <ligand>
        <name>substrate</name>
    </ligand>
</feature>
<dbReference type="OrthoDB" id="9802739at2"/>
<dbReference type="AlphaFoldDB" id="A0A0R1WZV0"/>
<evidence type="ECO:0000313" key="11">
    <source>
        <dbReference type="Proteomes" id="UP000050949"/>
    </source>
</evidence>
<gene>
    <name evidence="7" type="primary">zwf</name>
    <name evidence="10" type="ORF">FC91_GL001649</name>
</gene>
<dbReference type="GO" id="GO:0009051">
    <property type="term" value="P:pentose-phosphate shunt, oxidative branch"/>
    <property type="evidence" value="ECO:0007669"/>
    <property type="project" value="TreeGrafter"/>
</dbReference>
<evidence type="ECO:0000259" key="8">
    <source>
        <dbReference type="Pfam" id="PF00479"/>
    </source>
</evidence>
<comment type="caution">
    <text evidence="10">The sequence shown here is derived from an EMBL/GenBank/DDBJ whole genome shotgun (WGS) entry which is preliminary data.</text>
</comment>
<evidence type="ECO:0000256" key="3">
    <source>
        <dbReference type="ARBA" id="ARBA00022526"/>
    </source>
</evidence>
<evidence type="ECO:0000256" key="4">
    <source>
        <dbReference type="ARBA" id="ARBA00022857"/>
    </source>
</evidence>
<feature type="binding site" evidence="7">
    <location>
        <position position="182"/>
    </location>
    <ligand>
        <name>substrate</name>
    </ligand>
</feature>
<comment type="function">
    <text evidence="7">Catalyzes the oxidation of glucose 6-phosphate to 6-phosphogluconolactone.</text>
</comment>
<dbReference type="PIRSF" id="PIRSF000110">
    <property type="entry name" value="G6PD"/>
    <property type="match status" value="1"/>
</dbReference>
<dbReference type="Gene3D" id="3.30.360.10">
    <property type="entry name" value="Dihydrodipicolinate Reductase, domain 2"/>
    <property type="match status" value="1"/>
</dbReference>
<proteinExistence type="inferred from homology"/>
<comment type="caution">
    <text evidence="7">Lacks conserved residue(s) required for the propagation of feature annotation.</text>
</comment>
<dbReference type="Gene3D" id="3.40.50.720">
    <property type="entry name" value="NAD(P)-binding Rossmann-like Domain"/>
    <property type="match status" value="1"/>
</dbReference>
<keyword evidence="5 7" id="KW-0560">Oxidoreductase</keyword>
<feature type="binding site" evidence="7">
    <location>
        <position position="46"/>
    </location>
    <ligand>
        <name>NADP(+)</name>
        <dbReference type="ChEBI" id="CHEBI:58349"/>
    </ligand>
</feature>
<dbReference type="eggNOG" id="COG0364">
    <property type="taxonomic scope" value="Bacteria"/>
</dbReference>
<dbReference type="HAMAP" id="MF_00966">
    <property type="entry name" value="G6PD"/>
    <property type="match status" value="1"/>
</dbReference>
<feature type="domain" description="Glucose-6-phosphate dehydrogenase C-terminal" evidence="9">
    <location>
        <begin position="189"/>
        <end position="484"/>
    </location>
</feature>
<dbReference type="GO" id="GO:0006006">
    <property type="term" value="P:glucose metabolic process"/>
    <property type="evidence" value="ECO:0007669"/>
    <property type="project" value="UniProtKB-KW"/>
</dbReference>
<evidence type="ECO:0000259" key="9">
    <source>
        <dbReference type="Pfam" id="PF02781"/>
    </source>
</evidence>
<dbReference type="Pfam" id="PF02781">
    <property type="entry name" value="G6PD_C"/>
    <property type="match status" value="1"/>
</dbReference>
<feature type="domain" description="Glucose-6-phosphate dehydrogenase NAD-binding" evidence="8">
    <location>
        <begin position="9"/>
        <end position="186"/>
    </location>
</feature>
<dbReference type="EMBL" id="AZFW01000153">
    <property type="protein sequence ID" value="KRM23536.1"/>
    <property type="molecule type" value="Genomic_DNA"/>
</dbReference>
<feature type="binding site" evidence="7">
    <location>
        <begin position="85"/>
        <end position="86"/>
    </location>
    <ligand>
        <name>NADP(+)</name>
        <dbReference type="ChEBI" id="CHEBI:58349"/>
    </ligand>
</feature>
<dbReference type="UniPathway" id="UPA00115">
    <property type="reaction ID" value="UER00408"/>
</dbReference>
<sequence length="492" mass="55752">MTEKRALFIIFGGSGDLAQRKLYPALYGLYYQGRLAKHFAVIGTARRPWTDDHYHDIIKQSLVGAPGSAHQKTEFAEHFYYQSHDVTDAAHYVTLRDLAEKLDKQYALDGNRVFYMAMAPRFFATIAERVKSEQLLSDKGFNRLIVEKPFGRDFATAKQLNDDISQAFSEEQIYRIDHYLGKEMVQDIMPLRFANPLLGHAWSKDFIDNIQITLAEDIGVEERAGYYETAGALRDMVQNHIFQIIAMLTMEKPARYDAASIHAAKRAVLSAIKPYTPTQVHDKFVRGQYLGGDDIGLSYREEDNIASDSTVETYVAGRVDIDNDRWRGVPIYIRTGKRLKAKQSRIDIVFKPTSDNILPTINDAPVGANVLTLIIEPETGMHLTLNGKEIGTSDAVSPFKLDHALDQDELAKAPEAYQRLMLNILDGNKLTFTHWAELAASWHFIDAIRTVWDNDKADALAFYNSGTMGPQQADDLLARDHRQWIWQGDTTK</sequence>
<dbReference type="PANTHER" id="PTHR23429">
    <property type="entry name" value="GLUCOSE-6-PHOSPHATE 1-DEHYDROGENASE G6PD"/>
    <property type="match status" value="1"/>
</dbReference>
<feature type="binding site" evidence="7">
    <location>
        <position position="216"/>
    </location>
    <ligand>
        <name>substrate</name>
    </ligand>
</feature>
<dbReference type="GO" id="GO:0004345">
    <property type="term" value="F:glucose-6-phosphate dehydrogenase activity"/>
    <property type="evidence" value="ECO:0007669"/>
    <property type="project" value="UniProtKB-UniRule"/>
</dbReference>
<dbReference type="InterPro" id="IPR001282">
    <property type="entry name" value="G6P_DH"/>
</dbReference>
<keyword evidence="3 7" id="KW-0313">Glucose metabolism</keyword>
<keyword evidence="4 7" id="KW-0521">NADP</keyword>
<feature type="binding site" evidence="7">
    <location>
        <position position="235"/>
    </location>
    <ligand>
        <name>substrate</name>
    </ligand>
</feature>
<dbReference type="GO" id="GO:0005829">
    <property type="term" value="C:cytosol"/>
    <property type="evidence" value="ECO:0007669"/>
    <property type="project" value="TreeGrafter"/>
</dbReference>
<dbReference type="InterPro" id="IPR036291">
    <property type="entry name" value="NAD(P)-bd_dom_sf"/>
</dbReference>
<dbReference type="RefSeq" id="WP_027828195.1">
    <property type="nucleotide sequence ID" value="NZ_AUEH01000014.1"/>
</dbReference>
<feature type="binding site" evidence="7">
    <location>
        <position position="342"/>
    </location>
    <ligand>
        <name>substrate</name>
    </ligand>
</feature>
<feature type="binding site" evidence="7">
    <location>
        <position position="148"/>
    </location>
    <ligand>
        <name>NADP(+)</name>
        <dbReference type="ChEBI" id="CHEBI:58349"/>
    </ligand>
</feature>
<evidence type="ECO:0000256" key="2">
    <source>
        <dbReference type="ARBA" id="ARBA00009975"/>
    </source>
</evidence>
<reference evidence="10 11" key="1">
    <citation type="journal article" date="2015" name="Genome Announc.">
        <title>Expanding the biotechnology potential of lactobacilli through comparative genomics of 213 strains and associated genera.</title>
        <authorList>
            <person name="Sun Z."/>
            <person name="Harris H.M."/>
            <person name="McCann A."/>
            <person name="Guo C."/>
            <person name="Argimon S."/>
            <person name="Zhang W."/>
            <person name="Yang X."/>
            <person name="Jeffery I.B."/>
            <person name="Cooney J.C."/>
            <person name="Kagawa T.F."/>
            <person name="Liu W."/>
            <person name="Song Y."/>
            <person name="Salvetti E."/>
            <person name="Wrobel A."/>
            <person name="Rasinkangas P."/>
            <person name="Parkhill J."/>
            <person name="Rea M.C."/>
            <person name="O'Sullivan O."/>
            <person name="Ritari J."/>
            <person name="Douillard F.P."/>
            <person name="Paul Ross R."/>
            <person name="Yang R."/>
            <person name="Briner A.E."/>
            <person name="Felis G.E."/>
            <person name="de Vos W.M."/>
            <person name="Barrangou R."/>
            <person name="Klaenhammer T.R."/>
            <person name="Caufield P.W."/>
            <person name="Cui Y."/>
            <person name="Zhang H."/>
            <person name="O'Toole P.W."/>
        </authorList>
    </citation>
    <scope>NUCLEOTIDE SEQUENCE [LARGE SCALE GENOMIC DNA]</scope>
    <source>
        <strain evidence="10 11">DSM 16991</strain>
    </source>
</reference>
<evidence type="ECO:0000256" key="5">
    <source>
        <dbReference type="ARBA" id="ARBA00023002"/>
    </source>
</evidence>
<dbReference type="PANTHER" id="PTHR23429:SF0">
    <property type="entry name" value="GLUCOSE-6-PHOSPHATE 1-DEHYDROGENASE"/>
    <property type="match status" value="1"/>
</dbReference>
<dbReference type="EC" id="1.1.1.49" evidence="7"/>
<protein>
    <recommendedName>
        <fullName evidence="7">Glucose-6-phosphate 1-dehydrogenase</fullName>
        <shortName evidence="7">G6PD</shortName>
        <ecNumber evidence="7">1.1.1.49</ecNumber>
    </recommendedName>
</protein>
<name>A0A0R1WZV0_9LACO</name>
<keyword evidence="6 7" id="KW-0119">Carbohydrate metabolism</keyword>
<dbReference type="InterPro" id="IPR022674">
    <property type="entry name" value="G6P_DH_NAD-bd"/>
</dbReference>
<dbReference type="Proteomes" id="UP000050949">
    <property type="component" value="Unassembled WGS sequence"/>
</dbReference>
<comment type="similarity">
    <text evidence="2 7">Belongs to the glucose-6-phosphate dehydrogenase family.</text>
</comment>
<comment type="catalytic activity">
    <reaction evidence="7">
        <text>D-glucose 6-phosphate + NADP(+) = 6-phospho-D-glucono-1,5-lactone + NADPH + H(+)</text>
        <dbReference type="Rhea" id="RHEA:15841"/>
        <dbReference type="ChEBI" id="CHEBI:15378"/>
        <dbReference type="ChEBI" id="CHEBI:57783"/>
        <dbReference type="ChEBI" id="CHEBI:57955"/>
        <dbReference type="ChEBI" id="CHEBI:58349"/>
        <dbReference type="ChEBI" id="CHEBI:61548"/>
        <dbReference type="EC" id="1.1.1.49"/>
    </reaction>
</comment>
<comment type="pathway">
    <text evidence="1 7">Carbohydrate degradation; pentose phosphate pathway; D-ribulose 5-phosphate from D-glucose 6-phosphate (oxidative stage): step 1/3.</text>
</comment>
<feature type="binding site" evidence="7">
    <location>
        <position position="178"/>
    </location>
    <ligand>
        <name>substrate</name>
    </ligand>
</feature>
<evidence type="ECO:0000313" key="10">
    <source>
        <dbReference type="EMBL" id="KRM23536.1"/>
    </source>
</evidence>
<dbReference type="SUPFAM" id="SSF51735">
    <property type="entry name" value="NAD(P)-binding Rossmann-fold domains"/>
    <property type="match status" value="1"/>
</dbReference>
<evidence type="ECO:0000256" key="7">
    <source>
        <dbReference type="HAMAP-Rule" id="MF_00966"/>
    </source>
</evidence>
<organism evidence="10 11">
    <name type="scientific">Schleiferilactobacillus harbinensis DSM 16991</name>
    <dbReference type="NCBI Taxonomy" id="1122147"/>
    <lineage>
        <taxon>Bacteria</taxon>
        <taxon>Bacillati</taxon>
        <taxon>Bacillota</taxon>
        <taxon>Bacilli</taxon>
        <taxon>Lactobacillales</taxon>
        <taxon>Lactobacillaceae</taxon>
        <taxon>Schleiferilactobacillus</taxon>
    </lineage>
</organism>
<dbReference type="Pfam" id="PF00479">
    <property type="entry name" value="G6PD_N"/>
    <property type="match status" value="1"/>
</dbReference>
<evidence type="ECO:0000256" key="1">
    <source>
        <dbReference type="ARBA" id="ARBA00004937"/>
    </source>
</evidence>
<dbReference type="PRINTS" id="PR00079">
    <property type="entry name" value="G6PDHDRGNASE"/>
</dbReference>
<dbReference type="PATRIC" id="fig|1122147.4.peg.1709"/>
<dbReference type="InterPro" id="IPR019796">
    <property type="entry name" value="G6P_DH_AS"/>
</dbReference>